<evidence type="ECO:0000256" key="4">
    <source>
        <dbReference type="RuleBase" id="RU003560"/>
    </source>
</evidence>
<evidence type="ECO:0000313" key="6">
    <source>
        <dbReference type="Proteomes" id="UP001139031"/>
    </source>
</evidence>
<dbReference type="InterPro" id="IPR049704">
    <property type="entry name" value="Aminotrans_3_PPA_site"/>
</dbReference>
<comment type="cofactor">
    <cofactor evidence="1">
        <name>pyridoxal 5'-phosphate</name>
        <dbReference type="ChEBI" id="CHEBI:597326"/>
    </cofactor>
</comment>
<dbReference type="InterPro" id="IPR015424">
    <property type="entry name" value="PyrdxlP-dep_Trfase"/>
</dbReference>
<dbReference type="SUPFAM" id="SSF53383">
    <property type="entry name" value="PLP-dependent transferases"/>
    <property type="match status" value="1"/>
</dbReference>
<gene>
    <name evidence="5" type="ORF">K7C98_05985</name>
</gene>
<dbReference type="InterPro" id="IPR015422">
    <property type="entry name" value="PyrdxlP-dep_Trfase_small"/>
</dbReference>
<dbReference type="PROSITE" id="PS00600">
    <property type="entry name" value="AA_TRANSFER_CLASS_3"/>
    <property type="match status" value="1"/>
</dbReference>
<reference evidence="5" key="1">
    <citation type="submission" date="2021-08" db="EMBL/GenBank/DDBJ databases">
        <authorList>
            <person name="Stevens D.C."/>
        </authorList>
    </citation>
    <scope>NUCLEOTIDE SEQUENCE</scope>
    <source>
        <strain evidence="5">DSM 53165</strain>
    </source>
</reference>
<dbReference type="InterPro" id="IPR015421">
    <property type="entry name" value="PyrdxlP-dep_Trfase_major"/>
</dbReference>
<name>A0ABS7TKY1_9BACT</name>
<dbReference type="Gene3D" id="3.40.640.10">
    <property type="entry name" value="Type I PLP-dependent aspartate aminotransferase-like (Major domain)"/>
    <property type="match status" value="1"/>
</dbReference>
<evidence type="ECO:0000313" key="5">
    <source>
        <dbReference type="EMBL" id="MBZ5708797.1"/>
    </source>
</evidence>
<dbReference type="PANTHER" id="PTHR43094">
    <property type="entry name" value="AMINOTRANSFERASE"/>
    <property type="match status" value="1"/>
</dbReference>
<dbReference type="GO" id="GO:0008483">
    <property type="term" value="F:transaminase activity"/>
    <property type="evidence" value="ECO:0007669"/>
    <property type="project" value="UniProtKB-KW"/>
</dbReference>
<dbReference type="CDD" id="cd00610">
    <property type="entry name" value="OAT_like"/>
    <property type="match status" value="1"/>
</dbReference>
<dbReference type="EMBL" id="JAIRAU010000001">
    <property type="protein sequence ID" value="MBZ5708797.1"/>
    <property type="molecule type" value="Genomic_DNA"/>
</dbReference>
<comment type="caution">
    <text evidence="5">The sequence shown here is derived from an EMBL/GenBank/DDBJ whole genome shotgun (WGS) entry which is preliminary data.</text>
</comment>
<keyword evidence="5" id="KW-0808">Transferase</keyword>
<keyword evidence="5" id="KW-0032">Aminotransferase</keyword>
<sequence length="455" mass="50528">MFFEKTPSARSEDPAMDSRTIIELSKQHTMWSWSKSGPLQPLAFERAEGVYLYTPEGKRYLDFNSQLMSVNIGHSHPKVLERMKQAIDGHMLFAAPSAATPVRARLGKRLAELVPGDINSFFFTLGGAEANENAIKAARLYTGRHKILSRYRSYHGATHAAMQLTGDPRRWANEPGASGFVRVMDPIPYDYSFGTTDAERTANHLRYLEEVIQYEGPHTIAAMFVETVIGTNGIQPPPAGWLPGLRALLDKYGILLVCDEVMCGFGRTGKLFAFEHFGAQPDILTMAKGLTSSYVPLGAMGVTDKIAAHFRDNVFWGGLTYNAHPFCLAVAEAVLDVMLEEDMVGNAARMQHVMLAEMAALKARHPSVRDYRAIGLFGAIELQKDRQGTRMAPYNGSHPAIDRMMAFFKQEGLFTISHWWTLMCNPPLCITEAELREGFAIIDRGLAFTDEAVEG</sequence>
<organism evidence="5 6">
    <name type="scientific">Nannocystis pusilla</name>
    <dbReference type="NCBI Taxonomy" id="889268"/>
    <lineage>
        <taxon>Bacteria</taxon>
        <taxon>Pseudomonadati</taxon>
        <taxon>Myxococcota</taxon>
        <taxon>Polyangia</taxon>
        <taxon>Nannocystales</taxon>
        <taxon>Nannocystaceae</taxon>
        <taxon>Nannocystis</taxon>
    </lineage>
</organism>
<dbReference type="InterPro" id="IPR005814">
    <property type="entry name" value="Aminotrans_3"/>
</dbReference>
<keyword evidence="3 4" id="KW-0663">Pyridoxal phosphate</keyword>
<comment type="similarity">
    <text evidence="2 4">Belongs to the class-III pyridoxal-phosphate-dependent aminotransferase family.</text>
</comment>
<dbReference type="Gene3D" id="3.90.1150.10">
    <property type="entry name" value="Aspartate Aminotransferase, domain 1"/>
    <property type="match status" value="1"/>
</dbReference>
<dbReference type="NCBIfam" id="NF004718">
    <property type="entry name" value="PRK06062.1"/>
    <property type="match status" value="1"/>
</dbReference>
<dbReference type="Proteomes" id="UP001139031">
    <property type="component" value="Unassembled WGS sequence"/>
</dbReference>
<proteinExistence type="inferred from homology"/>
<evidence type="ECO:0000256" key="1">
    <source>
        <dbReference type="ARBA" id="ARBA00001933"/>
    </source>
</evidence>
<evidence type="ECO:0000256" key="3">
    <source>
        <dbReference type="ARBA" id="ARBA00022898"/>
    </source>
</evidence>
<protein>
    <submittedName>
        <fullName evidence="5">Aminotransferase class III-fold pyridoxal phosphate-dependent enzyme</fullName>
    </submittedName>
</protein>
<accession>A0ABS7TKY1</accession>
<dbReference type="Pfam" id="PF00202">
    <property type="entry name" value="Aminotran_3"/>
    <property type="match status" value="1"/>
</dbReference>
<dbReference type="PANTHER" id="PTHR43094:SF1">
    <property type="entry name" value="AMINOTRANSFERASE CLASS-III"/>
    <property type="match status" value="1"/>
</dbReference>
<evidence type="ECO:0000256" key="2">
    <source>
        <dbReference type="ARBA" id="ARBA00008954"/>
    </source>
</evidence>
<keyword evidence="6" id="KW-1185">Reference proteome</keyword>